<reference evidence="2" key="1">
    <citation type="journal article" date="2019" name="Int. J. Syst. Evol. Microbiol.">
        <title>The Global Catalogue of Microorganisms (GCM) 10K type strain sequencing project: providing services to taxonomists for standard genome sequencing and annotation.</title>
        <authorList>
            <consortium name="The Broad Institute Genomics Platform"/>
            <consortium name="The Broad Institute Genome Sequencing Center for Infectious Disease"/>
            <person name="Wu L."/>
            <person name="Ma J."/>
        </authorList>
    </citation>
    <scope>NUCLEOTIDE SEQUENCE [LARGE SCALE GENOMIC DNA]</scope>
    <source>
        <strain evidence="2">CCM 7427</strain>
    </source>
</reference>
<proteinExistence type="predicted"/>
<evidence type="ECO:0008006" key="3">
    <source>
        <dbReference type="Google" id="ProtNLM"/>
    </source>
</evidence>
<evidence type="ECO:0000313" key="2">
    <source>
        <dbReference type="Proteomes" id="UP001597521"/>
    </source>
</evidence>
<dbReference type="EMBL" id="JBHUNP010000001">
    <property type="protein sequence ID" value="MFD2647329.1"/>
    <property type="molecule type" value="Genomic_DNA"/>
</dbReference>
<gene>
    <name evidence="1" type="ORF">ACFSX5_05895</name>
</gene>
<comment type="caution">
    <text evidence="1">The sequence shown here is derived from an EMBL/GenBank/DDBJ whole genome shotgun (WGS) entry which is preliminary data.</text>
</comment>
<name>A0ABW5QI81_9HYPH</name>
<accession>A0ABW5QI81</accession>
<evidence type="ECO:0000313" key="1">
    <source>
        <dbReference type="EMBL" id="MFD2647329.1"/>
    </source>
</evidence>
<protein>
    <recommendedName>
        <fullName evidence="3">DUF4243 domain-containing protein</fullName>
    </recommendedName>
</protein>
<dbReference type="Proteomes" id="UP001597521">
    <property type="component" value="Unassembled WGS sequence"/>
</dbReference>
<sequence>MSVLGKRAADDQDLMKLLSGYKAEANHAIRTAATIALHEATADDRIEREGCLEQLRAEAVMIGPYMDLIRQSSLAGFIALDEVEEYRDLPEHSGQLELFALDNNRAALAYIAQHWQRLKNAFGADVLSHLTRSDNEWYSWDHLAPYTSESDAIRGDFIEYCTRETKILSANCIEALAREMPGSHLLRDHCLRAFSGASSDVNSHAYDSRRRDVIAGVVLGRRFATDGSVKHALEAASVRHPSAAIAGLCEGWPTSKVLEDLYLALDESAEAGKLIWPDAIRLVAALGTAEAFCRIVLSYISHAQLNMWDFSPMCVDLIVARLTDDDECATQLVAKLRGSPTPNEKASLPKLLALAGQMNGELRLWCESELAAQYSKRTVVDFGADVVAGTVRPIAYALLDARSPSRA</sequence>
<keyword evidence="2" id="KW-1185">Reference proteome</keyword>
<organism evidence="1 2">
    <name type="scientific">Devosia albogilva</name>
    <dbReference type="NCBI Taxonomy" id="429726"/>
    <lineage>
        <taxon>Bacteria</taxon>
        <taxon>Pseudomonadati</taxon>
        <taxon>Pseudomonadota</taxon>
        <taxon>Alphaproteobacteria</taxon>
        <taxon>Hyphomicrobiales</taxon>
        <taxon>Devosiaceae</taxon>
        <taxon>Devosia</taxon>
    </lineage>
</organism>
<dbReference type="RefSeq" id="WP_386832359.1">
    <property type="nucleotide sequence ID" value="NZ_JBHUNP010000001.1"/>
</dbReference>